<evidence type="ECO:0000256" key="1">
    <source>
        <dbReference type="ARBA" id="ARBA00023125"/>
    </source>
</evidence>
<accession>A0ABN1VFB1</accession>
<dbReference type="Gene3D" id="3.40.50.300">
    <property type="entry name" value="P-loop containing nucleotide triphosphate hydrolases"/>
    <property type="match status" value="1"/>
</dbReference>
<dbReference type="EMBL" id="BAAALM010000010">
    <property type="protein sequence ID" value="GAA1208983.1"/>
    <property type="molecule type" value="Genomic_DNA"/>
</dbReference>
<proteinExistence type="predicted"/>
<dbReference type="SMART" id="SM00421">
    <property type="entry name" value="HTH_LUXR"/>
    <property type="match status" value="1"/>
</dbReference>
<dbReference type="PROSITE" id="PS50043">
    <property type="entry name" value="HTH_LUXR_2"/>
    <property type="match status" value="1"/>
</dbReference>
<dbReference type="SUPFAM" id="SSF46894">
    <property type="entry name" value="C-terminal effector domain of the bipartite response regulators"/>
    <property type="match status" value="1"/>
</dbReference>
<dbReference type="PANTHER" id="PTHR43214:SF43">
    <property type="entry name" value="TWO-COMPONENT RESPONSE REGULATOR"/>
    <property type="match status" value="1"/>
</dbReference>
<dbReference type="Gene3D" id="1.10.10.10">
    <property type="entry name" value="Winged helix-like DNA-binding domain superfamily/Winged helix DNA-binding domain"/>
    <property type="match status" value="1"/>
</dbReference>
<sequence>MSDRPVTGRADAARPAGTSCRHGPVPHTKTAVPAVPATSLARETLVAALDDAVAHRPVTMVCAPAGYGKTSLLAGWVAANGPGTAWVSADRRDNEPQRLFCTLARAIRRHRRVPDGNGLHGWCRRGGDAVGSVAAFVDAVEELPWRIVLVLDDVHEISDPSVWHGIETVIRYQPANLRLVLSSRADPPLPLARLRLRGDLAELRAGDLRFAEPEADALLRRAGVTLDAGQLTRLVERTAGWAAGLRMAARSLRRDPDRSDLLDEFAANERSVAAFLVEEVLAGVSEGTGELLRAISVCAEVSPRLAAALSGRPDAGSVLADLEREGAFVARIGTQEPRYRLHPMLRCFLYGDLRRHRPDDVGRLHATAAAGLAGEGLVSEALDEAAQCDDAALLGRLLVRYGPALLLRGAGDAVHRALETADRDPCLRGDPHLSLVAAVAHLQSGRPGPADVAASVPADVGVDGVLRTLLRSALALSRGGEPADVCDAARVGRPELQAWAWLNRGWIALTDRRVDPAREALRTAERLATEHGLYGILAHVEPAQGAAAWLAGDYGAAAAAHEARDRGTEPGPDVSLVLHRLVGAFFELVRAEPDAARRSIGAAAGVDLTGHPVLAYLVEVVTGTAGMDGGDRAAGLLRLRRARMALGATPVPAQVAAVGAVAEAGGAVSAGDDSGAREAADWLRERVGPSAEVALIRAWTAGVPVGVPGADGAGDPAVLPMLTEVHGRVHDIGLALSAERRTHAFELLHAALRAAEPIHLIRPFVVADPRIARLLVEHAGGFGSLEPFGLAIRHAVLGAGRSAGDGGVRLTSREREVLGHLAAMRSLEELAAALGVSVNTVKTHVRSVYAKLGVHTRRGALAEARQRGLVDVPAGDVRVPHPRRMRHADLDAAHDATDG</sequence>
<name>A0ABN1VFB1_9PSEU</name>
<evidence type="ECO:0000259" key="3">
    <source>
        <dbReference type="PROSITE" id="PS50043"/>
    </source>
</evidence>
<reference evidence="4 5" key="1">
    <citation type="journal article" date="2019" name="Int. J. Syst. Evol. Microbiol.">
        <title>The Global Catalogue of Microorganisms (GCM) 10K type strain sequencing project: providing services to taxonomists for standard genome sequencing and annotation.</title>
        <authorList>
            <consortium name="The Broad Institute Genomics Platform"/>
            <consortium name="The Broad Institute Genome Sequencing Center for Infectious Disease"/>
            <person name="Wu L."/>
            <person name="Ma J."/>
        </authorList>
    </citation>
    <scope>NUCLEOTIDE SEQUENCE [LARGE SCALE GENOMIC DNA]</scope>
    <source>
        <strain evidence="4 5">JCM 13022</strain>
    </source>
</reference>
<comment type="caution">
    <text evidence="4">The sequence shown here is derived from an EMBL/GenBank/DDBJ whole genome shotgun (WGS) entry which is preliminary data.</text>
</comment>
<evidence type="ECO:0000256" key="2">
    <source>
        <dbReference type="SAM" id="MobiDB-lite"/>
    </source>
</evidence>
<dbReference type="CDD" id="cd06170">
    <property type="entry name" value="LuxR_C_like"/>
    <property type="match status" value="1"/>
</dbReference>
<dbReference type="SUPFAM" id="SSF52540">
    <property type="entry name" value="P-loop containing nucleoside triphosphate hydrolases"/>
    <property type="match status" value="1"/>
</dbReference>
<dbReference type="InterPro" id="IPR059106">
    <property type="entry name" value="WHD_MalT"/>
</dbReference>
<feature type="domain" description="HTH luxR-type" evidence="3">
    <location>
        <begin position="803"/>
        <end position="868"/>
    </location>
</feature>
<keyword evidence="1" id="KW-0238">DNA-binding</keyword>
<dbReference type="PRINTS" id="PR00038">
    <property type="entry name" value="HTHLUXR"/>
</dbReference>
<dbReference type="InterPro" id="IPR027417">
    <property type="entry name" value="P-loop_NTPase"/>
</dbReference>
<dbReference type="Pfam" id="PF00196">
    <property type="entry name" value="GerE"/>
    <property type="match status" value="1"/>
</dbReference>
<dbReference type="Proteomes" id="UP001500467">
    <property type="component" value="Unassembled WGS sequence"/>
</dbReference>
<protein>
    <submittedName>
        <fullName evidence="4">LuxR C-terminal-related transcriptional regulator</fullName>
    </submittedName>
</protein>
<dbReference type="Pfam" id="PF25873">
    <property type="entry name" value="WHD_MalT"/>
    <property type="match status" value="1"/>
</dbReference>
<dbReference type="PANTHER" id="PTHR43214">
    <property type="entry name" value="TWO-COMPONENT RESPONSE REGULATOR"/>
    <property type="match status" value="1"/>
</dbReference>
<dbReference type="InterPro" id="IPR000792">
    <property type="entry name" value="Tscrpt_reg_LuxR_C"/>
</dbReference>
<dbReference type="InterPro" id="IPR016032">
    <property type="entry name" value="Sig_transdc_resp-reg_C-effctor"/>
</dbReference>
<feature type="region of interest" description="Disordered" evidence="2">
    <location>
        <begin position="1"/>
        <end position="31"/>
    </location>
</feature>
<evidence type="ECO:0000313" key="5">
    <source>
        <dbReference type="Proteomes" id="UP001500467"/>
    </source>
</evidence>
<evidence type="ECO:0000313" key="4">
    <source>
        <dbReference type="EMBL" id="GAA1208983.1"/>
    </source>
</evidence>
<gene>
    <name evidence="4" type="ORF">GCM10009675_31300</name>
</gene>
<dbReference type="InterPro" id="IPR039420">
    <property type="entry name" value="WalR-like"/>
</dbReference>
<keyword evidence="5" id="KW-1185">Reference proteome</keyword>
<dbReference type="InterPro" id="IPR036388">
    <property type="entry name" value="WH-like_DNA-bd_sf"/>
</dbReference>
<organism evidence="4 5">
    <name type="scientific">Prauserella alba</name>
    <dbReference type="NCBI Taxonomy" id="176898"/>
    <lineage>
        <taxon>Bacteria</taxon>
        <taxon>Bacillati</taxon>
        <taxon>Actinomycetota</taxon>
        <taxon>Actinomycetes</taxon>
        <taxon>Pseudonocardiales</taxon>
        <taxon>Pseudonocardiaceae</taxon>
        <taxon>Prauserella</taxon>
    </lineage>
</organism>